<reference evidence="1 2" key="1">
    <citation type="journal article" date="2019" name="Sci. Rep.">
        <title>Orb-weaving spider Araneus ventricosus genome elucidates the spidroin gene catalogue.</title>
        <authorList>
            <person name="Kono N."/>
            <person name="Nakamura H."/>
            <person name="Ohtoshi R."/>
            <person name="Moran D.A.P."/>
            <person name="Shinohara A."/>
            <person name="Yoshida Y."/>
            <person name="Fujiwara M."/>
            <person name="Mori M."/>
            <person name="Tomita M."/>
            <person name="Arakawa K."/>
        </authorList>
    </citation>
    <scope>NUCLEOTIDE SEQUENCE [LARGE SCALE GENOMIC DNA]</scope>
</reference>
<dbReference type="EMBL" id="BGPR01042914">
    <property type="protein sequence ID" value="GBO19436.1"/>
    <property type="molecule type" value="Genomic_DNA"/>
</dbReference>
<evidence type="ECO:0000313" key="1">
    <source>
        <dbReference type="EMBL" id="GBO19436.1"/>
    </source>
</evidence>
<dbReference type="Proteomes" id="UP000499080">
    <property type="component" value="Unassembled WGS sequence"/>
</dbReference>
<name>A0A4Y2V5V2_ARAVE</name>
<protein>
    <submittedName>
        <fullName evidence="1">Uncharacterized protein</fullName>
    </submittedName>
</protein>
<evidence type="ECO:0000313" key="2">
    <source>
        <dbReference type="Proteomes" id="UP000499080"/>
    </source>
</evidence>
<comment type="caution">
    <text evidence="1">The sequence shown here is derived from an EMBL/GenBank/DDBJ whole genome shotgun (WGS) entry which is preliminary data.</text>
</comment>
<organism evidence="1 2">
    <name type="scientific">Araneus ventricosus</name>
    <name type="common">Orbweaver spider</name>
    <name type="synonym">Epeira ventricosa</name>
    <dbReference type="NCBI Taxonomy" id="182803"/>
    <lineage>
        <taxon>Eukaryota</taxon>
        <taxon>Metazoa</taxon>
        <taxon>Ecdysozoa</taxon>
        <taxon>Arthropoda</taxon>
        <taxon>Chelicerata</taxon>
        <taxon>Arachnida</taxon>
        <taxon>Araneae</taxon>
        <taxon>Araneomorphae</taxon>
        <taxon>Entelegynae</taxon>
        <taxon>Araneoidea</taxon>
        <taxon>Araneidae</taxon>
        <taxon>Araneus</taxon>
    </lineage>
</organism>
<proteinExistence type="predicted"/>
<keyword evidence="2" id="KW-1185">Reference proteome</keyword>
<sequence>MKLLPLALLPASHGTRKLLYVLAVRGDPLARCISVPECTSIGCPNETWMVCSGIKQKIHSSGLALRMSLVPGDLAAYKAGYTKVSELGNTQSRCNCLPLLDPWWAVPSSLNPDKCHMGKTKIWVPSVHQHCFNFETET</sequence>
<gene>
    <name evidence="1" type="ORF">AVEN_169734_1</name>
</gene>
<accession>A0A4Y2V5V2</accession>
<dbReference type="AlphaFoldDB" id="A0A4Y2V5V2"/>